<feature type="transmembrane region" description="Helical" evidence="1">
    <location>
        <begin position="47"/>
        <end position="72"/>
    </location>
</feature>
<name>A0A8S0FCB8_ECOLX</name>
<proteinExistence type="predicted"/>
<organism evidence="2 3">
    <name type="scientific">Escherichia coli</name>
    <dbReference type="NCBI Taxonomy" id="562"/>
    <lineage>
        <taxon>Bacteria</taxon>
        <taxon>Pseudomonadati</taxon>
        <taxon>Pseudomonadota</taxon>
        <taxon>Gammaproteobacteria</taxon>
        <taxon>Enterobacterales</taxon>
        <taxon>Enterobacteriaceae</taxon>
        <taxon>Escherichia</taxon>
    </lineage>
</organism>
<gene>
    <name evidence="2" type="ORF">EIMP300_01520</name>
</gene>
<feature type="transmembrane region" description="Helical" evidence="1">
    <location>
        <begin position="93"/>
        <end position="115"/>
    </location>
</feature>
<dbReference type="AlphaFoldDB" id="A0A8S0FCB8"/>
<reference evidence="2 3" key="1">
    <citation type="submission" date="2020-01" db="EMBL/GenBank/DDBJ databases">
        <title>Dynamics of blaIMP-6 dissemination in carbapenem resistant Enterobacteriacea isolated from regional surveillance in Osaka, Japan.</title>
        <authorList>
            <person name="Abe R."/>
            <person name="Akeda Y."/>
            <person name="Sugawara Y."/>
            <person name="Yamamoto N."/>
            <person name="Tomono K."/>
            <person name="Takeuchi D."/>
            <person name="Kawahara R."/>
            <person name="Hamada S."/>
        </authorList>
    </citation>
    <scope>NUCLEOTIDE SEQUENCE [LARGE SCALE GENOMIC DNA]</scope>
    <source>
        <strain evidence="2 3">E300</strain>
    </source>
</reference>
<feature type="transmembrane region" description="Helical" evidence="1">
    <location>
        <begin position="210"/>
        <end position="233"/>
    </location>
</feature>
<feature type="transmembrane region" description="Helical" evidence="1">
    <location>
        <begin position="245"/>
        <end position="270"/>
    </location>
</feature>
<keyword evidence="1" id="KW-0472">Membrane</keyword>
<keyword evidence="1" id="KW-1133">Transmembrane helix</keyword>
<feature type="transmembrane region" description="Helical" evidence="1">
    <location>
        <begin position="7"/>
        <end position="27"/>
    </location>
</feature>
<dbReference type="Proteomes" id="UP000467488">
    <property type="component" value="Chromosome"/>
</dbReference>
<protein>
    <submittedName>
        <fullName evidence="2">Uncharacterized protein</fullName>
    </submittedName>
</protein>
<sequence length="352" mass="40334">MEDVNYFIIVTPSSIISGIALIVLWGYFSRLGRLDIFFDVMNIKSILVLVCCATILSLAMIVFIFFITSFFIPVVIPQDINNLPAYNKIQGNFLSVMMLSGMFPMAFIYVLYCAFDFDQNVKDNSGWLSIASMGVLIAVILAIVNKRYLEYDLSFKNNRMKLLRRVQIYLVIPLSIADKNFALLVHLQLIPLEIVFSNIATSDKSVNFKVIAELAFMSYFIFLLTMLPGVIYLKMNPQHKFSKRISYSFIASLMLLLIISTQITVLPVIFTHSVIKLSGISDFKIHSYIIKTSEYPEEFFSNAAWDKKNIKPGDYYSVQAVSMFTTNQFILLCPKDIIKFYRESWKLTSCLM</sequence>
<evidence type="ECO:0000313" key="3">
    <source>
        <dbReference type="Proteomes" id="UP000467488"/>
    </source>
</evidence>
<dbReference type="EMBL" id="AP022360">
    <property type="protein sequence ID" value="BBU78752.1"/>
    <property type="molecule type" value="Genomic_DNA"/>
</dbReference>
<accession>A0A8S0FCB8</accession>
<feature type="transmembrane region" description="Helical" evidence="1">
    <location>
        <begin position="166"/>
        <end position="190"/>
    </location>
</feature>
<feature type="transmembrane region" description="Helical" evidence="1">
    <location>
        <begin position="127"/>
        <end position="145"/>
    </location>
</feature>
<keyword evidence="1" id="KW-0812">Transmembrane</keyword>
<evidence type="ECO:0000313" key="2">
    <source>
        <dbReference type="EMBL" id="BBU78752.1"/>
    </source>
</evidence>
<evidence type="ECO:0000256" key="1">
    <source>
        <dbReference type="SAM" id="Phobius"/>
    </source>
</evidence>